<evidence type="ECO:0000256" key="1">
    <source>
        <dbReference type="ARBA" id="ARBA00004123"/>
    </source>
</evidence>
<dbReference type="CDD" id="cd07997">
    <property type="entry name" value="WGR_PARP"/>
    <property type="match status" value="1"/>
</dbReference>
<evidence type="ECO:0000256" key="6">
    <source>
        <dbReference type="ARBA" id="ARBA00023242"/>
    </source>
</evidence>
<evidence type="ECO:0000256" key="3">
    <source>
        <dbReference type="ARBA" id="ARBA00022679"/>
    </source>
</evidence>
<keyword evidence="2 9" id="KW-0328">Glycosyltransferase</keyword>
<evidence type="ECO:0000313" key="14">
    <source>
        <dbReference type="EMBL" id="KAK9708347.1"/>
    </source>
</evidence>
<dbReference type="InterPro" id="IPR008893">
    <property type="entry name" value="WGR_domain"/>
</dbReference>
<evidence type="ECO:0000256" key="4">
    <source>
        <dbReference type="ARBA" id="ARBA00022695"/>
    </source>
</evidence>
<dbReference type="PROSITE" id="PS51060">
    <property type="entry name" value="PARP_ALPHA_HD"/>
    <property type="match status" value="1"/>
</dbReference>
<dbReference type="Gene3D" id="3.40.50.10190">
    <property type="entry name" value="BRCT domain"/>
    <property type="match status" value="1"/>
</dbReference>
<dbReference type="SMART" id="SM00292">
    <property type="entry name" value="BRCT"/>
    <property type="match status" value="1"/>
</dbReference>
<keyword evidence="5 9" id="KW-0520">NAD</keyword>
<dbReference type="PANTHER" id="PTHR10459">
    <property type="entry name" value="DNA LIGASE"/>
    <property type="match status" value="1"/>
</dbReference>
<reference evidence="14 15" key="1">
    <citation type="submission" date="2023-04" db="EMBL/GenBank/DDBJ databases">
        <title>Genome of Basidiobolus ranarum AG-B5.</title>
        <authorList>
            <person name="Stajich J.E."/>
            <person name="Carter-House D."/>
            <person name="Gryganskyi A."/>
        </authorList>
    </citation>
    <scope>NUCLEOTIDE SEQUENCE [LARGE SCALE GENOMIC DNA]</scope>
    <source>
        <strain evidence="14 15">AG-B5</strain>
    </source>
</reference>
<dbReference type="Gene3D" id="1.20.142.10">
    <property type="entry name" value="Poly(ADP-ribose) polymerase, regulatory domain"/>
    <property type="match status" value="1"/>
</dbReference>
<dbReference type="Gene3D" id="2.20.140.10">
    <property type="entry name" value="WGR domain"/>
    <property type="match status" value="1"/>
</dbReference>
<evidence type="ECO:0000259" key="12">
    <source>
        <dbReference type="PROSITE" id="PS51060"/>
    </source>
</evidence>
<dbReference type="InterPro" id="IPR036930">
    <property type="entry name" value="WGR_dom_sf"/>
</dbReference>
<dbReference type="SUPFAM" id="SSF47587">
    <property type="entry name" value="Domain of poly(ADP-ribose) polymerase"/>
    <property type="match status" value="1"/>
</dbReference>
<dbReference type="PANTHER" id="PTHR10459:SF60">
    <property type="entry name" value="POLY [ADP-RIBOSE] POLYMERASE 2"/>
    <property type="match status" value="1"/>
</dbReference>
<dbReference type="Gene3D" id="3.90.228.10">
    <property type="match status" value="1"/>
</dbReference>
<comment type="subcellular location">
    <subcellularLocation>
        <location evidence="1">Nucleus</location>
    </subcellularLocation>
</comment>
<feature type="domain" description="PARP catalytic" evidence="11">
    <location>
        <begin position="439"/>
        <end position="665"/>
    </location>
</feature>
<dbReference type="CDD" id="cd01437">
    <property type="entry name" value="parp_like"/>
    <property type="match status" value="1"/>
</dbReference>
<evidence type="ECO:0000256" key="8">
    <source>
        <dbReference type="ARBA" id="ARBA00033987"/>
    </source>
</evidence>
<dbReference type="SUPFAM" id="SSF142921">
    <property type="entry name" value="WGR domain-like"/>
    <property type="match status" value="1"/>
</dbReference>
<evidence type="ECO:0000256" key="7">
    <source>
        <dbReference type="ARBA" id="ARBA00024347"/>
    </source>
</evidence>
<comment type="similarity">
    <text evidence="7">Belongs to the ARTD/PARP family.</text>
</comment>
<keyword evidence="3 9" id="KW-0808">Transferase</keyword>
<dbReference type="PROSITE" id="PS50172">
    <property type="entry name" value="BRCT"/>
    <property type="match status" value="1"/>
</dbReference>
<dbReference type="EMBL" id="JASJQH010007492">
    <property type="protein sequence ID" value="KAK9708347.1"/>
    <property type="molecule type" value="Genomic_DNA"/>
</dbReference>
<dbReference type="Pfam" id="PF00644">
    <property type="entry name" value="PARP"/>
    <property type="match status" value="1"/>
</dbReference>
<dbReference type="InterPro" id="IPR001357">
    <property type="entry name" value="BRCT_dom"/>
</dbReference>
<feature type="domain" description="BRCT" evidence="10">
    <location>
        <begin position="1"/>
        <end position="95"/>
    </location>
</feature>
<dbReference type="SMART" id="SM00773">
    <property type="entry name" value="WGR"/>
    <property type="match status" value="1"/>
</dbReference>
<dbReference type="InterPro" id="IPR036420">
    <property type="entry name" value="BRCT_dom_sf"/>
</dbReference>
<proteinExistence type="inferred from homology"/>
<accession>A0ABR2VWS8</accession>
<dbReference type="SUPFAM" id="SSF56399">
    <property type="entry name" value="ADP-ribosylation"/>
    <property type="match status" value="1"/>
</dbReference>
<feature type="domain" description="PARP alpha-helical" evidence="12">
    <location>
        <begin position="304"/>
        <end position="425"/>
    </location>
</feature>
<sequence length="665" mass="75016">MTQSLLKDLYFAFSGTFINYSHAKLIEFVKSHDGAALSRIAASTTHLVVTTQDFCKPSPKVSQALKKGNIKLVTLDWLMDSISEGKQLDEDHYFPKYQDGVTLPHQIICTVSSSVTDCLNPSNLKRGLASDEEKEDVLDKNSLSADCIKREDEESPRKKAKKDPCVPTDPFVGMSNSTAKVYIDDEGTVWDVALNQTNIGHNNNKFYFIQLIQHVQKPERFACFTRWGRVGDNGDFRMTAWLDFEKAKKAFESKFKSKTKNNWADRGDFQTFPGKYTLLERDYGEEEEEVEQKSNVKEEEIIPDSNLDLRVQNLMEMIFDREMMEQQLRSLNFNPDKMPLGKLKKSTITDGYNALKEIAEVLALENGATLHRKEIEHLSNKFYTVVPHDFGRSIPPLINSHSLLKQKLELVESLSEIQVAESLWSSCKAPRDADGNIFNPIDAHFNSLKLNHLTPVEHHTEEFKLINNYVKNTHGETHSGYTLEVLEAFQLERSTEPERWLEGGCDKIGNRKLLWHGSRLSNFVGILSQGLRIAPPEAPVTGYMFGKGVYFADCVSKSANYCFADYGRSEVLMLLCEVALGDVLPLYSAAYDAGAQVKKAKKNSTLGVGRMEPNPNGAVTMEDGVQVPCGKVEEKQDQAVLDQVELHYNEVLNINIYSASDCFID</sequence>
<comment type="catalytic activity">
    <reaction evidence="8">
        <text>NAD(+) + (ADP-D-ribosyl)n-acceptor = nicotinamide + (ADP-D-ribosyl)n+1-acceptor + H(+).</text>
        <dbReference type="EC" id="2.4.2.30"/>
    </reaction>
</comment>
<dbReference type="InterPro" id="IPR050800">
    <property type="entry name" value="ARTD/PARP"/>
</dbReference>
<name>A0ABR2VWS8_9FUNG</name>
<dbReference type="SUPFAM" id="SSF52113">
    <property type="entry name" value="BRCT domain"/>
    <property type="match status" value="1"/>
</dbReference>
<evidence type="ECO:0000256" key="9">
    <source>
        <dbReference type="RuleBase" id="RU362114"/>
    </source>
</evidence>
<evidence type="ECO:0000259" key="10">
    <source>
        <dbReference type="PROSITE" id="PS50172"/>
    </source>
</evidence>
<dbReference type="InterPro" id="IPR004102">
    <property type="entry name" value="Poly(ADP-ribose)pol_reg_dom"/>
</dbReference>
<dbReference type="InterPro" id="IPR036616">
    <property type="entry name" value="Poly(ADP-ribose)pol_reg_dom_sf"/>
</dbReference>
<dbReference type="EC" id="2.4.2.-" evidence="9"/>
<evidence type="ECO:0000259" key="11">
    <source>
        <dbReference type="PROSITE" id="PS51059"/>
    </source>
</evidence>
<gene>
    <name evidence="14" type="ORF">K7432_009695</name>
</gene>
<keyword evidence="15" id="KW-1185">Reference proteome</keyword>
<evidence type="ECO:0000259" key="13">
    <source>
        <dbReference type="PROSITE" id="PS51977"/>
    </source>
</evidence>
<organism evidence="14 15">
    <name type="scientific">Basidiobolus ranarum</name>
    <dbReference type="NCBI Taxonomy" id="34480"/>
    <lineage>
        <taxon>Eukaryota</taxon>
        <taxon>Fungi</taxon>
        <taxon>Fungi incertae sedis</taxon>
        <taxon>Zoopagomycota</taxon>
        <taxon>Entomophthoromycotina</taxon>
        <taxon>Basidiobolomycetes</taxon>
        <taxon>Basidiobolales</taxon>
        <taxon>Basidiobolaceae</taxon>
        <taxon>Basidiobolus</taxon>
    </lineage>
</organism>
<dbReference type="InterPro" id="IPR012317">
    <property type="entry name" value="Poly(ADP-ribose)pol_cat_dom"/>
</dbReference>
<dbReference type="Pfam" id="PF00533">
    <property type="entry name" value="BRCT"/>
    <property type="match status" value="1"/>
</dbReference>
<protein>
    <recommendedName>
        <fullName evidence="9">Poly [ADP-ribose] polymerase</fullName>
        <shortName evidence="9">PARP</shortName>
        <ecNumber evidence="9">2.4.2.-</ecNumber>
    </recommendedName>
</protein>
<dbReference type="Pfam" id="PF05406">
    <property type="entry name" value="WGR"/>
    <property type="match status" value="1"/>
</dbReference>
<dbReference type="PROSITE" id="PS51977">
    <property type="entry name" value="WGR"/>
    <property type="match status" value="1"/>
</dbReference>
<dbReference type="Proteomes" id="UP001479436">
    <property type="component" value="Unassembled WGS sequence"/>
</dbReference>
<dbReference type="PROSITE" id="PS51059">
    <property type="entry name" value="PARP_CATALYTIC"/>
    <property type="match status" value="1"/>
</dbReference>
<dbReference type="Pfam" id="PF02877">
    <property type="entry name" value="PARP_reg"/>
    <property type="match status" value="1"/>
</dbReference>
<evidence type="ECO:0000313" key="15">
    <source>
        <dbReference type="Proteomes" id="UP001479436"/>
    </source>
</evidence>
<keyword evidence="6" id="KW-0539">Nucleus</keyword>
<keyword evidence="4" id="KW-0548">Nucleotidyltransferase</keyword>
<comment type="caution">
    <text evidence="14">The sequence shown here is derived from an EMBL/GenBank/DDBJ whole genome shotgun (WGS) entry which is preliminary data.</text>
</comment>
<evidence type="ECO:0000256" key="5">
    <source>
        <dbReference type="ARBA" id="ARBA00023027"/>
    </source>
</evidence>
<feature type="domain" description="WGR" evidence="13">
    <location>
        <begin position="178"/>
        <end position="276"/>
    </location>
</feature>
<evidence type="ECO:0000256" key="2">
    <source>
        <dbReference type="ARBA" id="ARBA00022676"/>
    </source>
</evidence>